<dbReference type="InterPro" id="IPR046539">
    <property type="entry name" value="DUF6604"/>
</dbReference>
<feature type="region of interest" description="Disordered" evidence="1">
    <location>
        <begin position="953"/>
        <end position="978"/>
    </location>
</feature>
<dbReference type="Pfam" id="PF20253">
    <property type="entry name" value="DUF6604"/>
    <property type="match status" value="1"/>
</dbReference>
<feature type="domain" description="DUF6604" evidence="2">
    <location>
        <begin position="19"/>
        <end position="298"/>
    </location>
</feature>
<evidence type="ECO:0000313" key="3">
    <source>
        <dbReference type="EMBL" id="KAK8055039.1"/>
    </source>
</evidence>
<organism evidence="3 4">
    <name type="scientific">Apiospora rasikravindrae</name>
    <dbReference type="NCBI Taxonomy" id="990691"/>
    <lineage>
        <taxon>Eukaryota</taxon>
        <taxon>Fungi</taxon>
        <taxon>Dikarya</taxon>
        <taxon>Ascomycota</taxon>
        <taxon>Pezizomycotina</taxon>
        <taxon>Sordariomycetes</taxon>
        <taxon>Xylariomycetidae</taxon>
        <taxon>Amphisphaeriales</taxon>
        <taxon>Apiosporaceae</taxon>
        <taxon>Apiospora</taxon>
    </lineage>
</organism>
<feature type="region of interest" description="Disordered" evidence="1">
    <location>
        <begin position="203"/>
        <end position="228"/>
    </location>
</feature>
<gene>
    <name evidence="3" type="ORF">PG993_000266</name>
</gene>
<dbReference type="EMBL" id="JAQQWK010000001">
    <property type="protein sequence ID" value="KAK8055039.1"/>
    <property type="molecule type" value="Genomic_DNA"/>
</dbReference>
<accession>A0ABR1UAU7</accession>
<evidence type="ECO:0000259" key="2">
    <source>
        <dbReference type="Pfam" id="PF20253"/>
    </source>
</evidence>
<sequence>MADQQADKPPLGDFLAKYRQYKDYTLTLSSWLAENALKCGFDDIKPGAAAPSAPKAGGGRLKGKDRKKAKEAATKSPSAAAPSGPQYIIQVSQFVPMAQAIAAYKPKPNVPPALSRLFDRVIEARRQFASWYAGMKATGPHLASNERHNHFIDVLQATWEVLVPFVEARKTSKPSPKTEDQSRNKSGLLSSLENRFANLHVESPSDSFGAHAASIPPSAEEESPKLSPNINVQIQRDEDELEQDFFLAIYTFLNELNDAQGYIESAWEDVATESDELAQAALQSNLIIQLVRRAESSLENFVERPKRFPASIYPTWTFPFILLFKIMGFLEQEIVERLPPKARLDNITKPDFEILTDKGIGTFDKAGEWADFCFAKPFIVFHYAIHKSKPTPGGGTSLGALNADQWCSNDELEIFQTFNRIQAVALTANNDMAEDEVTRGVRVATETKTVPIWAVFGFQCLLDINHLFKTNKATMFGDPMLELHKHVSMAIKNLNDIDIERLKPPIRPTPPHVQDLIQLIGNIEDEVLNGSLTEQVTKINSGLLPSYLEDPDFFLEYNPIRCGLMLYNLRLQLYDRALTFDKGLLMLIPMVHLYKMCRLVYPEMPAWPDMEFFLLHQDVERLFIGGLPVSLTESTSKYALAIGMSAQALSKMKRTGKMKPPNFDKMRFAQNTCPIGSILVSSLGGYAKDEDMVLLELLRWLNDPKKMDLADSLLDRQSRPPAEASEKDDTLFRTAQGVKQKMRQEFSFSHASISNTLAFSDVFIQSERDVLNFDWVEFMHTANEMATHFSSILGRYYPEEYKETNGLFCGMLTKLMAEAEGAERRANTKGRNPATLAELAPPALKDIRDAMQARGLASRPHDKRELDTKYGKQEAVWWNMDRGIASVIRRYSYSLMSRLTSSEQFLRDCLYHNWPVEDLERSYAIQTVRAFDGLADYVGIDKEWDECEVASDDGLDLDIDDDDDEGEEDGSDGPLMARGFNPETFVRERIVEFIRSKGGGESGQYVDLLTSRVMQRMPPGSIDALARPHTAEFRNSMAGVLAGSLADVLEAGVEAYN</sequence>
<dbReference type="Proteomes" id="UP001444661">
    <property type="component" value="Unassembled WGS sequence"/>
</dbReference>
<name>A0ABR1UAU7_9PEZI</name>
<dbReference type="PANTHER" id="PTHR38795">
    <property type="entry name" value="DUF6604 DOMAIN-CONTAINING PROTEIN"/>
    <property type="match status" value="1"/>
</dbReference>
<protein>
    <recommendedName>
        <fullName evidence="2">DUF6604 domain-containing protein</fullName>
    </recommendedName>
</protein>
<dbReference type="PANTHER" id="PTHR38795:SF1">
    <property type="entry name" value="DUF6604 DOMAIN-CONTAINING PROTEIN"/>
    <property type="match status" value="1"/>
</dbReference>
<comment type="caution">
    <text evidence="3">The sequence shown here is derived from an EMBL/GenBank/DDBJ whole genome shotgun (WGS) entry which is preliminary data.</text>
</comment>
<evidence type="ECO:0000256" key="1">
    <source>
        <dbReference type="SAM" id="MobiDB-lite"/>
    </source>
</evidence>
<feature type="region of interest" description="Disordered" evidence="1">
    <location>
        <begin position="48"/>
        <end position="82"/>
    </location>
</feature>
<evidence type="ECO:0000313" key="4">
    <source>
        <dbReference type="Proteomes" id="UP001444661"/>
    </source>
</evidence>
<reference evidence="3 4" key="1">
    <citation type="submission" date="2023-01" db="EMBL/GenBank/DDBJ databases">
        <title>Analysis of 21 Apiospora genomes using comparative genomics revels a genus with tremendous synthesis potential of carbohydrate active enzymes and secondary metabolites.</title>
        <authorList>
            <person name="Sorensen T."/>
        </authorList>
    </citation>
    <scope>NUCLEOTIDE SEQUENCE [LARGE SCALE GENOMIC DNA]</scope>
    <source>
        <strain evidence="3 4">CBS 33761</strain>
    </source>
</reference>
<keyword evidence="4" id="KW-1185">Reference proteome</keyword>
<feature type="compositionally biased region" description="Acidic residues" evidence="1">
    <location>
        <begin position="953"/>
        <end position="971"/>
    </location>
</feature>
<proteinExistence type="predicted"/>